<gene>
    <name evidence="1" type="ORF">LPB138_08930</name>
</gene>
<keyword evidence="2" id="KW-1185">Reference proteome</keyword>
<dbReference type="Pfam" id="PF09697">
    <property type="entry name" value="Porph_ging"/>
    <property type="match status" value="1"/>
</dbReference>
<reference evidence="1 2" key="1">
    <citation type="submission" date="2016-10" db="EMBL/GenBank/DDBJ databases">
        <title>Lutibacter sp. LPB0138, isolated from marine gastropod.</title>
        <authorList>
            <person name="Kim E."/>
            <person name="Yi H."/>
        </authorList>
    </citation>
    <scope>NUCLEOTIDE SEQUENCE [LARGE SCALE GENOMIC DNA]</scope>
    <source>
        <strain evidence="1 2">LPB0138</strain>
    </source>
</reference>
<dbReference type="OrthoDB" id="1068986at2"/>
<dbReference type="NCBIfam" id="TIGR01200">
    <property type="entry name" value="GLPGLI"/>
    <property type="match status" value="1"/>
</dbReference>
<evidence type="ECO:0000313" key="1">
    <source>
        <dbReference type="EMBL" id="AOW22062.1"/>
    </source>
</evidence>
<evidence type="ECO:0008006" key="3">
    <source>
        <dbReference type="Google" id="ProtNLM"/>
    </source>
</evidence>
<dbReference type="EMBL" id="CP017478">
    <property type="protein sequence ID" value="AOW22062.1"/>
    <property type="molecule type" value="Genomic_DNA"/>
</dbReference>
<accession>A0A1D8PBU7</accession>
<dbReference type="RefSeq" id="WP_070238221.1">
    <property type="nucleotide sequence ID" value="NZ_CP017478.1"/>
</dbReference>
<evidence type="ECO:0000313" key="2">
    <source>
        <dbReference type="Proteomes" id="UP000176050"/>
    </source>
</evidence>
<name>A0A1D8PBU7_9FLAO</name>
<dbReference type="InterPro" id="IPR005901">
    <property type="entry name" value="GLPGLI"/>
</dbReference>
<dbReference type="Proteomes" id="UP000176050">
    <property type="component" value="Chromosome"/>
</dbReference>
<dbReference type="STRING" id="1850246.LPB138_08930"/>
<protein>
    <recommendedName>
        <fullName evidence="3">GLPGLI family protein</fullName>
    </recommendedName>
</protein>
<dbReference type="AlphaFoldDB" id="A0A1D8PBU7"/>
<proteinExistence type="predicted"/>
<organism evidence="1 2">
    <name type="scientific">Urechidicola croceus</name>
    <dbReference type="NCBI Taxonomy" id="1850246"/>
    <lineage>
        <taxon>Bacteria</taxon>
        <taxon>Pseudomonadati</taxon>
        <taxon>Bacteroidota</taxon>
        <taxon>Flavobacteriia</taxon>
        <taxon>Flavobacteriales</taxon>
        <taxon>Flavobacteriaceae</taxon>
        <taxon>Urechidicola</taxon>
    </lineage>
</organism>
<sequence>MKYIILMVLMFSFNSIESGRSGVITYKKEVVTGFSEKNREKKNENHFSKISKEIDGSVNNILKELEFELFYKDNESIFKVKKYLELEGNRFYGFALGPYGNAVYYNNSNYKINIKQLEAYGEMFLIKENPIEWKTTVHTKKIGAYTCYKAITIKEVKGRNGMIEYPVTAWFCPELPFSFGPLGYAGLPGLILELEINNEKYTATKIELNPKREVKVEKPKKGKEVTKEEFEEIGLKTMNSFRKTIGK</sequence>
<dbReference type="KEGG" id="lul:LPB138_08930"/>